<feature type="domain" description="TonB-dependent receptor-like beta-barrel" evidence="11">
    <location>
        <begin position="382"/>
        <end position="926"/>
    </location>
</feature>
<evidence type="ECO:0000256" key="1">
    <source>
        <dbReference type="ARBA" id="ARBA00004571"/>
    </source>
</evidence>
<dbReference type="RefSeq" id="WP_008984235.1">
    <property type="nucleotide sequence ID" value="NZ_AKKU01000012.1"/>
</dbReference>
<comment type="subcellular location">
    <subcellularLocation>
        <location evidence="1 8">Cell outer membrane</location>
        <topology evidence="1 8">Multi-pass membrane protein</topology>
    </subcellularLocation>
</comment>
<dbReference type="GO" id="GO:0009279">
    <property type="term" value="C:cell outer membrane"/>
    <property type="evidence" value="ECO:0007669"/>
    <property type="project" value="UniProtKB-SubCell"/>
</dbReference>
<dbReference type="Proteomes" id="UP000035062">
    <property type="component" value="Unassembled WGS sequence"/>
</dbReference>
<dbReference type="InterPro" id="IPR036942">
    <property type="entry name" value="Beta-barrel_TonB_sf"/>
</dbReference>
<reference evidence="13 14" key="1">
    <citation type="journal article" date="2012" name="J. Bacteriol.">
        <title>Genome Sequence of Pectin-Degrading Alishewanella agri, Isolated from Landfill Soil.</title>
        <authorList>
            <person name="Kim J."/>
            <person name="Jung J."/>
            <person name="Sung J.S."/>
            <person name="Chun J."/>
            <person name="Park W."/>
        </authorList>
    </citation>
    <scope>NUCLEOTIDE SEQUENCE [LARGE SCALE GENOMIC DNA]</scope>
    <source>
        <strain evidence="13 14">BL06</strain>
    </source>
</reference>
<feature type="chain" id="PRO_5003715206" evidence="10">
    <location>
        <begin position="27"/>
        <end position="968"/>
    </location>
</feature>
<dbReference type="STRING" id="1195246.AGRI_06715"/>
<dbReference type="PANTHER" id="PTHR47234:SF2">
    <property type="entry name" value="TONB-DEPENDENT RECEPTOR"/>
    <property type="match status" value="1"/>
</dbReference>
<comment type="similarity">
    <text evidence="8 9">Belongs to the TonB-dependent receptor family.</text>
</comment>
<evidence type="ECO:0000256" key="9">
    <source>
        <dbReference type="RuleBase" id="RU003357"/>
    </source>
</evidence>
<dbReference type="PROSITE" id="PS52016">
    <property type="entry name" value="TONB_DEPENDENT_REC_3"/>
    <property type="match status" value="1"/>
</dbReference>
<dbReference type="Pfam" id="PF07715">
    <property type="entry name" value="Plug"/>
    <property type="match status" value="1"/>
</dbReference>
<gene>
    <name evidence="13" type="ORF">AGRI_06715</name>
</gene>
<accession>I8UB21</accession>
<keyword evidence="2 8" id="KW-0813">Transport</keyword>
<sequence length="968" mass="106351">MFTNNKLSKAVRLAMAFGAASTLAFAGSVAAQETDNEETAKKDEKPERIQIVGSRIRTDGLDQANPVTIITAEIAKDSGLNTLGELLRTSTVAAGSDQLISAYSVGFVTSGGAGAESISMRGLGSNRTLVLLNGRRAGPAGTRGQVSAFDMNALPVSAIDRVEILKDGASSLYGSDAVAGVINIITKRDDTANITVSGSKPFESGGETYRINGTYGETFDRGSWQVVADYNVNTGLIRDDRDYFNCNERMLFNATTGERADPIDPRTGEYHCNGTGYGIWTNRGGRFLYDYQGYGFPAASSTFPVPLTHPNGYFWAGHTKETDGWLDGQHPFQRNSTMIPESKVGSVYLQGNYDISDKVSMFGELLHSSRRTDIASVRQIFTQDYGYIPANLVPGWGGNTTLLAVAITDHFKNQTTIDYTRAVAGFEGEFGDWYWNFSYQRSFNKGEYKQDIFLRDAMLKSQRVLRGEACNDVTPLSNRPCYAVEWFDPQFINGNMSQGARNFLMGEDVGMTYYKQDTVDFYLTGDLFELPAGMVSTAYGVSYQTDMIKDTPGVETLRGNSWGLSGANVTKGRSSTKAAYAEFNVPLLREMPLVQSMDLTVSGRWNDVNTYGTGSTYKAGLNWALTDEWRIRAYRGSSFRAPALFELFLDSQTGFLGQNADPCINWVESDNQFLRANCQAAGVPATYIAGVGSSMTSITGGGKGVLDAETSVSKGVGVVYTSPEGKFGLSVDYYDVVINDQITNVGGAAVLNNCYFSERGFANEPFCRQITRRTGLDGDWGVATVRGGYLNTAEQTVRGIDYTLTYRDTFSFGDLSVRLEHTQQIERNYKQFAADPEPLKYITRVGNPREVGTLRTTLRRDDWQFNWTMNYYGSTSNYHLYANGNRTTYRGEAVTFLAETPTYILHAFSASTTFWDSMNVTAGIANAFDKQPPVASPAALNVVGNVPLFASQLDYLGRRLFVTVSYDF</sequence>
<keyword evidence="5 9" id="KW-0798">TonB box</keyword>
<dbReference type="PATRIC" id="fig|1195246.3.peg.1324"/>
<name>I8UB21_9ALTE</name>
<evidence type="ECO:0000313" key="13">
    <source>
        <dbReference type="EMBL" id="EIW89158.1"/>
    </source>
</evidence>
<proteinExistence type="inferred from homology"/>
<dbReference type="Gene3D" id="2.170.130.10">
    <property type="entry name" value="TonB-dependent receptor, plug domain"/>
    <property type="match status" value="1"/>
</dbReference>
<dbReference type="InterPro" id="IPR037066">
    <property type="entry name" value="Plug_dom_sf"/>
</dbReference>
<organism evidence="13 14">
    <name type="scientific">Alishewanella agri BL06</name>
    <dbReference type="NCBI Taxonomy" id="1195246"/>
    <lineage>
        <taxon>Bacteria</taxon>
        <taxon>Pseudomonadati</taxon>
        <taxon>Pseudomonadota</taxon>
        <taxon>Gammaproteobacteria</taxon>
        <taxon>Alteromonadales</taxon>
        <taxon>Alteromonadaceae</taxon>
        <taxon>Alishewanella</taxon>
    </lineage>
</organism>
<evidence type="ECO:0000256" key="8">
    <source>
        <dbReference type="PROSITE-ProRule" id="PRU01360"/>
    </source>
</evidence>
<dbReference type="eggNOG" id="COG4771">
    <property type="taxonomic scope" value="Bacteria"/>
</dbReference>
<dbReference type="Gene3D" id="2.40.170.20">
    <property type="entry name" value="TonB-dependent receptor, beta-barrel domain"/>
    <property type="match status" value="1"/>
</dbReference>
<evidence type="ECO:0000256" key="3">
    <source>
        <dbReference type="ARBA" id="ARBA00022452"/>
    </source>
</evidence>
<evidence type="ECO:0000256" key="5">
    <source>
        <dbReference type="ARBA" id="ARBA00023077"/>
    </source>
</evidence>
<evidence type="ECO:0000259" key="12">
    <source>
        <dbReference type="Pfam" id="PF07715"/>
    </source>
</evidence>
<dbReference type="AlphaFoldDB" id="I8UB21"/>
<protein>
    <submittedName>
        <fullName evidence="13">TonB-dependent receptor protein</fullName>
    </submittedName>
</protein>
<dbReference type="eggNOG" id="COG1629">
    <property type="taxonomic scope" value="Bacteria"/>
</dbReference>
<evidence type="ECO:0000256" key="10">
    <source>
        <dbReference type="SAM" id="SignalP"/>
    </source>
</evidence>
<keyword evidence="3 8" id="KW-1134">Transmembrane beta strand</keyword>
<evidence type="ECO:0000313" key="14">
    <source>
        <dbReference type="Proteomes" id="UP000035062"/>
    </source>
</evidence>
<feature type="domain" description="TonB-dependent receptor plug" evidence="12">
    <location>
        <begin position="62"/>
        <end position="181"/>
    </location>
</feature>
<dbReference type="InterPro" id="IPR012910">
    <property type="entry name" value="Plug_dom"/>
</dbReference>
<dbReference type="SUPFAM" id="SSF56935">
    <property type="entry name" value="Porins"/>
    <property type="match status" value="1"/>
</dbReference>
<keyword evidence="10" id="KW-0732">Signal</keyword>
<dbReference type="InterPro" id="IPR039426">
    <property type="entry name" value="TonB-dep_rcpt-like"/>
</dbReference>
<dbReference type="EMBL" id="AKKU01000012">
    <property type="protein sequence ID" value="EIW89158.1"/>
    <property type="molecule type" value="Genomic_DNA"/>
</dbReference>
<dbReference type="PANTHER" id="PTHR47234">
    <property type="match status" value="1"/>
</dbReference>
<feature type="signal peptide" evidence="10">
    <location>
        <begin position="1"/>
        <end position="26"/>
    </location>
</feature>
<comment type="caution">
    <text evidence="13">The sequence shown here is derived from an EMBL/GenBank/DDBJ whole genome shotgun (WGS) entry which is preliminary data.</text>
</comment>
<evidence type="ECO:0000256" key="2">
    <source>
        <dbReference type="ARBA" id="ARBA00022448"/>
    </source>
</evidence>
<keyword evidence="7 8" id="KW-0998">Cell outer membrane</keyword>
<dbReference type="Pfam" id="PF00593">
    <property type="entry name" value="TonB_dep_Rec_b-barrel"/>
    <property type="match status" value="1"/>
</dbReference>
<evidence type="ECO:0000256" key="7">
    <source>
        <dbReference type="ARBA" id="ARBA00023237"/>
    </source>
</evidence>
<keyword evidence="14" id="KW-1185">Reference proteome</keyword>
<dbReference type="InterPro" id="IPR000531">
    <property type="entry name" value="Beta-barrel_TonB"/>
</dbReference>
<keyword evidence="6 8" id="KW-0472">Membrane</keyword>
<evidence type="ECO:0000256" key="4">
    <source>
        <dbReference type="ARBA" id="ARBA00022692"/>
    </source>
</evidence>
<keyword evidence="13" id="KW-0675">Receptor</keyword>
<evidence type="ECO:0000256" key="6">
    <source>
        <dbReference type="ARBA" id="ARBA00023136"/>
    </source>
</evidence>
<keyword evidence="4 8" id="KW-0812">Transmembrane</keyword>
<evidence type="ECO:0000259" key="11">
    <source>
        <dbReference type="Pfam" id="PF00593"/>
    </source>
</evidence>